<reference evidence="4" key="1">
    <citation type="submission" date="2025-08" db="UniProtKB">
        <authorList>
            <consortium name="RefSeq"/>
        </authorList>
    </citation>
    <scope>IDENTIFICATION</scope>
</reference>
<evidence type="ECO:0000256" key="1">
    <source>
        <dbReference type="SAM" id="MobiDB-lite"/>
    </source>
</evidence>
<accession>A0A1S3RH70</accession>
<feature type="region of interest" description="Disordered" evidence="1">
    <location>
        <begin position="29"/>
        <end position="256"/>
    </location>
</feature>
<dbReference type="Proteomes" id="UP001652741">
    <property type="component" value="Chromosome ssa04"/>
</dbReference>
<feature type="compositionally biased region" description="Basic and acidic residues" evidence="1">
    <location>
        <begin position="150"/>
        <end position="161"/>
    </location>
</feature>
<dbReference type="OrthoDB" id="8961760at2759"/>
<organism evidence="3 4">
    <name type="scientific">Salmo salar</name>
    <name type="common">Atlantic salmon</name>
    <dbReference type="NCBI Taxonomy" id="8030"/>
    <lineage>
        <taxon>Eukaryota</taxon>
        <taxon>Metazoa</taxon>
        <taxon>Chordata</taxon>
        <taxon>Craniata</taxon>
        <taxon>Vertebrata</taxon>
        <taxon>Euteleostomi</taxon>
        <taxon>Actinopterygii</taxon>
        <taxon>Neopterygii</taxon>
        <taxon>Teleostei</taxon>
        <taxon>Protacanthopterygii</taxon>
        <taxon>Salmoniformes</taxon>
        <taxon>Salmonidae</taxon>
        <taxon>Salmoninae</taxon>
        <taxon>Salmo</taxon>
    </lineage>
</organism>
<feature type="compositionally biased region" description="Basic and acidic residues" evidence="1">
    <location>
        <begin position="41"/>
        <end position="60"/>
    </location>
</feature>
<feature type="signal peptide" evidence="2">
    <location>
        <begin position="1"/>
        <end position="18"/>
    </location>
</feature>
<proteinExistence type="predicted"/>
<gene>
    <name evidence="4" type="primary">LOC106602793</name>
</gene>
<evidence type="ECO:0000256" key="2">
    <source>
        <dbReference type="SAM" id="SignalP"/>
    </source>
</evidence>
<dbReference type="GeneID" id="106602793"/>
<sequence length="375" mass="41187">MEYLCVVVLLFSAVATRADPWRQWQQGDSRFLPFGGPQQSPDRHPMRPNGRDPWMKDGTRRPFGGQPIGGGEENSRPIGGGPMWQGWNMGGTDNPGWPDQDQMPSWYPNRPSGGPGSGDTQRLMGGPNGETRQSGGSSGGGPESEGPLDYPDRDYKRREDEGQWWNQGTMRGDRGSSSHAYLPPVTGSDFGYAPNGPGPHPGQGPLRWPGAQRRRPAGPPRGGRPNMRNLDARPDRNPIRPSAVPSGAGGRPPFDDTFFGGRPLQPEMVGNREFIAIFQADNVTLQNASGLPLKEGENIFLLPKGGRRTPPPRHGHKRPQELGFGYPYSSGFQPYLKLIYNPSATNKISFEYGITTLLPSFMKAEETKTWEEEGK</sequence>
<keyword evidence="2" id="KW-0732">Signal</keyword>
<dbReference type="RefSeq" id="XP_014051124.1">
    <property type="nucleotide sequence ID" value="XM_014195649.2"/>
</dbReference>
<keyword evidence="3" id="KW-1185">Reference proteome</keyword>
<feature type="compositionally biased region" description="Gly residues" evidence="1">
    <location>
        <begin position="66"/>
        <end position="83"/>
    </location>
</feature>
<feature type="chain" id="PRO_5010161081" evidence="2">
    <location>
        <begin position="19"/>
        <end position="375"/>
    </location>
</feature>
<evidence type="ECO:0000313" key="3">
    <source>
        <dbReference type="Proteomes" id="UP001652741"/>
    </source>
</evidence>
<name>A0A1S3RH70_SALSA</name>
<evidence type="ECO:0000313" key="4">
    <source>
        <dbReference type="RefSeq" id="XP_014051124.1"/>
    </source>
</evidence>
<dbReference type="AlphaFoldDB" id="A0A1S3RH70"/>
<dbReference type="KEGG" id="sasa:106602793"/>
<protein>
    <submittedName>
        <fullName evidence="4">Basic salivary proline-rich protein 4</fullName>
    </submittedName>
</protein>